<dbReference type="CDD" id="cd02540">
    <property type="entry name" value="GT2_GlmU_N_bac"/>
    <property type="match status" value="1"/>
</dbReference>
<name>E7FWJ9_ERYRH</name>
<dbReference type="UniPathway" id="UPA00973"/>
<dbReference type="PANTHER" id="PTHR43584">
    <property type="entry name" value="NUCLEOTIDYL TRANSFERASE"/>
    <property type="match status" value="1"/>
</dbReference>
<organism evidence="20 21">
    <name type="scientific">Erysipelothrix rhusiopathiae ATCC 19414</name>
    <dbReference type="NCBI Taxonomy" id="525280"/>
    <lineage>
        <taxon>Bacteria</taxon>
        <taxon>Bacillati</taxon>
        <taxon>Bacillota</taxon>
        <taxon>Erysipelotrichia</taxon>
        <taxon>Erysipelotrichales</taxon>
        <taxon>Erysipelotrichaceae</taxon>
        <taxon>Erysipelothrix</taxon>
    </lineage>
</organism>
<dbReference type="NCBIfam" id="TIGR01173">
    <property type="entry name" value="glmU"/>
    <property type="match status" value="1"/>
</dbReference>
<comment type="similarity">
    <text evidence="3 18">In the N-terminal section; belongs to the N-acetylglucosamine-1-phosphate uridyltransferase family.</text>
</comment>
<protein>
    <recommendedName>
        <fullName evidence="18">Bifunctional protein GlmU</fullName>
    </recommendedName>
    <domain>
        <recommendedName>
            <fullName evidence="18">UDP-N-acetylglucosamine pyrophosphorylase</fullName>
            <ecNumber evidence="18">2.7.7.23</ecNumber>
        </recommendedName>
        <alternativeName>
            <fullName evidence="18">N-acetylglucosamine-1-phosphate uridyltransferase</fullName>
        </alternativeName>
    </domain>
    <domain>
        <recommendedName>
            <fullName evidence="18">Glucosamine-1-phosphate N-acetyltransferase</fullName>
            <ecNumber evidence="18">2.3.1.157</ecNumber>
        </recommendedName>
    </domain>
</protein>
<evidence type="ECO:0000256" key="17">
    <source>
        <dbReference type="ARBA" id="ARBA00049628"/>
    </source>
</evidence>
<evidence type="ECO:0000313" key="20">
    <source>
        <dbReference type="EMBL" id="EFY08610.1"/>
    </source>
</evidence>
<feature type="binding site" evidence="18">
    <location>
        <position position="369"/>
    </location>
    <ligand>
        <name>UDP-N-acetyl-alpha-D-glucosamine</name>
        <dbReference type="ChEBI" id="CHEBI:57705"/>
    </ligand>
</feature>
<comment type="pathway">
    <text evidence="18">Bacterial outer membrane biogenesis; LPS lipid A biosynthesis.</text>
</comment>
<dbReference type="GO" id="GO:0005737">
    <property type="term" value="C:cytoplasm"/>
    <property type="evidence" value="ECO:0007669"/>
    <property type="project" value="UniProtKB-SubCell"/>
</dbReference>
<dbReference type="Proteomes" id="UP000003028">
    <property type="component" value="Unassembled WGS sequence"/>
</dbReference>
<evidence type="ECO:0000256" key="10">
    <source>
        <dbReference type="ARBA" id="ARBA00022960"/>
    </source>
</evidence>
<dbReference type="Gene3D" id="2.160.10.10">
    <property type="entry name" value="Hexapeptide repeat proteins"/>
    <property type="match status" value="1"/>
</dbReference>
<feature type="binding site" evidence="18">
    <location>
        <position position="123"/>
    </location>
    <ligand>
        <name>Mg(2+)</name>
        <dbReference type="ChEBI" id="CHEBI:18420"/>
    </ligand>
</feature>
<comment type="catalytic activity">
    <reaction evidence="16 18">
        <text>N-acetyl-alpha-D-glucosamine 1-phosphate + UTP + H(+) = UDP-N-acetyl-alpha-D-glucosamine + diphosphate</text>
        <dbReference type="Rhea" id="RHEA:13509"/>
        <dbReference type="ChEBI" id="CHEBI:15378"/>
        <dbReference type="ChEBI" id="CHEBI:33019"/>
        <dbReference type="ChEBI" id="CHEBI:46398"/>
        <dbReference type="ChEBI" id="CHEBI:57705"/>
        <dbReference type="ChEBI" id="CHEBI:57776"/>
        <dbReference type="EC" id="2.7.7.23"/>
    </reaction>
</comment>
<feature type="binding site" evidence="18">
    <location>
        <position position="94"/>
    </location>
    <ligand>
        <name>UDP-N-acetyl-alpha-D-glucosamine</name>
        <dbReference type="ChEBI" id="CHEBI:57705"/>
    </ligand>
</feature>
<dbReference type="EC" id="2.3.1.157" evidence="18"/>
<dbReference type="InterPro" id="IPR029044">
    <property type="entry name" value="Nucleotide-diphossugar_trans"/>
</dbReference>
<dbReference type="GO" id="GO:0003977">
    <property type="term" value="F:UDP-N-acetylglucosamine diphosphorylase activity"/>
    <property type="evidence" value="ECO:0007669"/>
    <property type="project" value="UniProtKB-UniRule"/>
</dbReference>
<feature type="binding site" evidence="18">
    <location>
        <position position="351"/>
    </location>
    <ligand>
        <name>UDP-N-acetyl-alpha-D-glucosamine</name>
        <dbReference type="ChEBI" id="CHEBI:57705"/>
    </ligand>
</feature>
<comment type="caution">
    <text evidence="20">The sequence shown here is derived from an EMBL/GenBank/DDBJ whole genome shotgun (WGS) entry which is preliminary data.</text>
</comment>
<feature type="binding site" evidence="18">
    <location>
        <position position="384"/>
    </location>
    <ligand>
        <name>UDP-N-acetyl-alpha-D-glucosamine</name>
        <dbReference type="ChEBI" id="CHEBI:57705"/>
    </ligand>
</feature>
<dbReference type="GO" id="GO:0019134">
    <property type="term" value="F:glucosamine-1-phosphate N-acetyltransferase activity"/>
    <property type="evidence" value="ECO:0007669"/>
    <property type="project" value="UniProtKB-UniRule"/>
</dbReference>
<dbReference type="InterPro" id="IPR038009">
    <property type="entry name" value="GlmU_C_LbH"/>
</dbReference>
<feature type="binding site" evidence="18">
    <location>
        <position position="395"/>
    </location>
    <ligand>
        <name>UDP-N-acetyl-alpha-D-glucosamine</name>
        <dbReference type="ChEBI" id="CHEBI:57705"/>
    </ligand>
</feature>
<dbReference type="GO" id="GO:0071555">
    <property type="term" value="P:cell wall organization"/>
    <property type="evidence" value="ECO:0007669"/>
    <property type="project" value="UniProtKB-KW"/>
</dbReference>
<dbReference type="Gene3D" id="3.90.550.10">
    <property type="entry name" value="Spore Coat Polysaccharide Biosynthesis Protein SpsA, Chain A"/>
    <property type="match status" value="1"/>
</dbReference>
<evidence type="ECO:0000256" key="2">
    <source>
        <dbReference type="ARBA" id="ARBA00007707"/>
    </source>
</evidence>
<comment type="pathway">
    <text evidence="18">Nucleotide-sugar biosynthesis; UDP-N-acetyl-alpha-D-glucosamine biosynthesis; UDP-N-acetyl-alpha-D-glucosamine from N-acetyl-alpha-D-glucosamine 1-phosphate: step 1/1.</text>
</comment>
<accession>E7FWJ9</accession>
<evidence type="ECO:0000259" key="19">
    <source>
        <dbReference type="Pfam" id="PF12804"/>
    </source>
</evidence>
<keyword evidence="4 18" id="KW-0963">Cytoplasm</keyword>
<evidence type="ECO:0000256" key="7">
    <source>
        <dbReference type="ARBA" id="ARBA00022723"/>
    </source>
</evidence>
<evidence type="ECO:0000256" key="16">
    <source>
        <dbReference type="ARBA" id="ARBA00048493"/>
    </source>
</evidence>
<evidence type="ECO:0000256" key="1">
    <source>
        <dbReference type="ARBA" id="ARBA00004496"/>
    </source>
</evidence>
<comment type="caution">
    <text evidence="18">Lacks conserved residue(s) required for the propagation of feature annotation.</text>
</comment>
<feature type="binding site" evidence="18">
    <location>
        <position position="246"/>
    </location>
    <ligand>
        <name>Mg(2+)</name>
        <dbReference type="ChEBI" id="CHEBI:18420"/>
    </ligand>
</feature>
<evidence type="ECO:0000256" key="4">
    <source>
        <dbReference type="ARBA" id="ARBA00022490"/>
    </source>
</evidence>
<evidence type="ECO:0000313" key="21">
    <source>
        <dbReference type="Proteomes" id="UP000003028"/>
    </source>
</evidence>
<evidence type="ECO:0000256" key="18">
    <source>
        <dbReference type="HAMAP-Rule" id="MF_01631"/>
    </source>
</evidence>
<feature type="binding site" evidence="18">
    <location>
        <begin position="404"/>
        <end position="405"/>
    </location>
    <ligand>
        <name>acetyl-CoA</name>
        <dbReference type="ChEBI" id="CHEBI:57288"/>
    </ligand>
</feature>
<dbReference type="SUPFAM" id="SSF53448">
    <property type="entry name" value="Nucleotide-diphospho-sugar transferases"/>
    <property type="match status" value="1"/>
</dbReference>
<keyword evidence="9 18" id="KW-0460">Magnesium</keyword>
<gene>
    <name evidence="18 20" type="primary">glmU</name>
    <name evidence="20" type="ORF">HMPREF0357_10717</name>
</gene>
<keyword evidence="6 18" id="KW-0548">Nucleotidyltransferase</keyword>
<feature type="binding site" evidence="18">
    <location>
        <position position="458"/>
    </location>
    <ligand>
        <name>acetyl-CoA</name>
        <dbReference type="ChEBI" id="CHEBI:57288"/>
    </ligand>
</feature>
<feature type="binding site" evidence="18">
    <location>
        <position position="423"/>
    </location>
    <ligand>
        <name>acetyl-CoA</name>
        <dbReference type="ChEBI" id="CHEBI:57288"/>
    </ligand>
</feature>
<keyword evidence="12 18" id="KW-0511">Multifunctional enzyme</keyword>
<dbReference type="CDD" id="cd03353">
    <property type="entry name" value="LbH_GlmU_C"/>
    <property type="match status" value="1"/>
</dbReference>
<dbReference type="Pfam" id="PF00132">
    <property type="entry name" value="Hexapep"/>
    <property type="match status" value="1"/>
</dbReference>
<feature type="region of interest" description="Linker" evidence="18">
    <location>
        <begin position="249"/>
        <end position="269"/>
    </location>
</feature>
<evidence type="ECO:0000256" key="15">
    <source>
        <dbReference type="ARBA" id="ARBA00048247"/>
    </source>
</evidence>
<keyword evidence="21" id="KW-1185">Reference proteome</keyword>
<evidence type="ECO:0000256" key="11">
    <source>
        <dbReference type="ARBA" id="ARBA00022984"/>
    </source>
</evidence>
<feature type="binding site" evidence="18">
    <location>
        <begin position="99"/>
        <end position="100"/>
    </location>
    <ligand>
        <name>UDP-N-acetyl-alpha-D-glucosamine</name>
        <dbReference type="ChEBI" id="CHEBI:57705"/>
    </ligand>
</feature>
<dbReference type="GO" id="GO:0006048">
    <property type="term" value="P:UDP-N-acetylglucosamine biosynthetic process"/>
    <property type="evidence" value="ECO:0007669"/>
    <property type="project" value="UniProtKB-UniPathway"/>
</dbReference>
<dbReference type="HAMAP" id="MF_01631">
    <property type="entry name" value="GlmU"/>
    <property type="match status" value="1"/>
</dbReference>
<dbReference type="InterPro" id="IPR050065">
    <property type="entry name" value="GlmU-like"/>
</dbReference>
<evidence type="ECO:0000256" key="5">
    <source>
        <dbReference type="ARBA" id="ARBA00022679"/>
    </source>
</evidence>
<dbReference type="InterPro" id="IPR001451">
    <property type="entry name" value="Hexapep"/>
</dbReference>
<comment type="function">
    <text evidence="17 18">Catalyzes the last two sequential reactions in the de novo biosynthetic pathway for UDP-N-acetylglucosamine (UDP-GlcNAc). The C-terminal domain catalyzes the transfer of acetyl group from acetyl coenzyme A to glucosamine-1-phosphate (GlcN-1-P) to produce N-acetylglucosamine-1-phosphate (GlcNAc-1-P), which is converted into UDP-GlcNAc by the transfer of uridine 5-monophosphate (from uridine 5-triphosphate), a reaction catalyzed by the N-terminal domain.</text>
</comment>
<dbReference type="PROSITE" id="PS00101">
    <property type="entry name" value="HEXAPEP_TRANSFERASES"/>
    <property type="match status" value="1"/>
</dbReference>
<dbReference type="PANTHER" id="PTHR43584:SF3">
    <property type="entry name" value="BIFUNCTIONAL PROTEIN GLMU"/>
    <property type="match status" value="1"/>
</dbReference>
<evidence type="ECO:0000256" key="9">
    <source>
        <dbReference type="ARBA" id="ARBA00022842"/>
    </source>
</evidence>
<feature type="domain" description="MobA-like NTP transferase" evidence="19">
    <location>
        <begin position="27"/>
        <end position="150"/>
    </location>
</feature>
<evidence type="ECO:0000256" key="6">
    <source>
        <dbReference type="ARBA" id="ARBA00022695"/>
    </source>
</evidence>
<dbReference type="GO" id="GO:0016020">
    <property type="term" value="C:membrane"/>
    <property type="evidence" value="ECO:0007669"/>
    <property type="project" value="GOC"/>
</dbReference>
<feature type="region of interest" description="Pyrophosphorylase" evidence="18">
    <location>
        <begin position="1"/>
        <end position="248"/>
    </location>
</feature>
<dbReference type="UniPathway" id="UPA00113">
    <property type="reaction ID" value="UER00532"/>
</dbReference>
<evidence type="ECO:0000256" key="8">
    <source>
        <dbReference type="ARBA" id="ARBA00022737"/>
    </source>
</evidence>
<feature type="binding site" evidence="18">
    <location>
        <position position="441"/>
    </location>
    <ligand>
        <name>acetyl-CoA</name>
        <dbReference type="ChEBI" id="CHEBI:57288"/>
    </ligand>
</feature>
<proteinExistence type="inferred from homology"/>
<dbReference type="InterPro" id="IPR018357">
    <property type="entry name" value="Hexapep_transf_CS"/>
</dbReference>
<feature type="binding site" evidence="18">
    <location>
        <begin position="30"/>
        <end position="33"/>
    </location>
    <ligand>
        <name>UDP-N-acetyl-alpha-D-glucosamine</name>
        <dbReference type="ChEBI" id="CHEBI:57705"/>
    </ligand>
</feature>
<dbReference type="InterPro" id="IPR011004">
    <property type="entry name" value="Trimer_LpxA-like_sf"/>
</dbReference>
<feature type="binding site" evidence="18">
    <location>
        <position position="44"/>
    </location>
    <ligand>
        <name>UDP-N-acetyl-alpha-D-glucosamine</name>
        <dbReference type="ChEBI" id="CHEBI:57705"/>
    </ligand>
</feature>
<keyword evidence="5 18" id="KW-0808">Transferase</keyword>
<comment type="subunit">
    <text evidence="18">Homotrimer.</text>
</comment>
<dbReference type="GO" id="GO:0009252">
    <property type="term" value="P:peptidoglycan biosynthetic process"/>
    <property type="evidence" value="ECO:0007669"/>
    <property type="project" value="UniProtKB-UniRule"/>
</dbReference>
<reference evidence="20" key="1">
    <citation type="submission" date="2011-01" db="EMBL/GenBank/DDBJ databases">
        <authorList>
            <person name="Muzny D."/>
            <person name="Qin X."/>
            <person name="Buhay C."/>
            <person name="Dugan-Rocha S."/>
            <person name="Ding Y."/>
            <person name="Chen G."/>
            <person name="Hawes A."/>
            <person name="Holder M."/>
            <person name="Jhangiani S."/>
            <person name="Johnson A."/>
            <person name="Khan Z."/>
            <person name="Li Z."/>
            <person name="Liu W."/>
            <person name="Liu X."/>
            <person name="Perez L."/>
            <person name="Shen H."/>
            <person name="Wang Q."/>
            <person name="Watt J."/>
            <person name="Xi L."/>
            <person name="Xin Y."/>
            <person name="Zhou J."/>
            <person name="Deng J."/>
            <person name="Jiang H."/>
            <person name="Liu Y."/>
            <person name="Qu J."/>
            <person name="Song X.-Z."/>
            <person name="Zhang L."/>
            <person name="Villasana D."/>
            <person name="Johnson A."/>
            <person name="Liu J."/>
            <person name="Liyanage D."/>
            <person name="Lorensuhewa L."/>
            <person name="Robinson T."/>
            <person name="Song A."/>
            <person name="Song B.-B."/>
            <person name="Dinh H."/>
            <person name="Thornton R."/>
            <person name="Coyle M."/>
            <person name="Francisco L."/>
            <person name="Jackson L."/>
            <person name="Javaid M."/>
            <person name="Korchina V."/>
            <person name="Kovar C."/>
            <person name="Mata R."/>
            <person name="Mathew T."/>
            <person name="Ngo R."/>
            <person name="Nguyen L."/>
            <person name="Nguyen N."/>
            <person name="Okwuonu G."/>
            <person name="Ongeri F."/>
            <person name="Pham C."/>
            <person name="Simmons D."/>
            <person name="Wilczek-Boney K."/>
            <person name="Hale W."/>
            <person name="Jakkamsetti A."/>
            <person name="Pham P."/>
            <person name="Ruth R."/>
            <person name="San Lucas F."/>
            <person name="Warren J."/>
            <person name="Zhang J."/>
            <person name="Zhao Z."/>
            <person name="Zhou C."/>
            <person name="Zhu D."/>
            <person name="Lee S."/>
            <person name="Bess C."/>
            <person name="Blankenburg K."/>
            <person name="Forbes L."/>
            <person name="Fu Q."/>
            <person name="Gubbala S."/>
            <person name="Hirani K."/>
            <person name="Jayaseelan J.C."/>
            <person name="Lara F."/>
            <person name="Munidasa M."/>
            <person name="Palculict T."/>
            <person name="Patil S."/>
            <person name="Pu L.-L."/>
            <person name="Saada N."/>
            <person name="Tang L."/>
            <person name="Weissenberger G."/>
            <person name="Zhu Y."/>
            <person name="Hemphill L."/>
            <person name="Shang Y."/>
            <person name="Youmans B."/>
            <person name="Ayvaz T."/>
            <person name="Ross M."/>
            <person name="Santibanez J."/>
            <person name="Aqrawi P."/>
            <person name="Gross S."/>
            <person name="Joshi V."/>
            <person name="Fowler G."/>
            <person name="Nazareth L."/>
            <person name="Reid J."/>
            <person name="Worley K."/>
            <person name="Petrosino J."/>
            <person name="Highlander S."/>
            <person name="Gibbs R."/>
        </authorList>
    </citation>
    <scope>NUCLEOTIDE SEQUENCE [LARGE SCALE GENOMIC DNA]</scope>
    <source>
        <strain evidence="20">ATCC 19414</strain>
    </source>
</reference>
<comment type="pathway">
    <text evidence="18">Nucleotide-sugar biosynthesis; UDP-N-acetyl-alpha-D-glucosamine biosynthesis; N-acetyl-alpha-D-glucosamine 1-phosphate from alpha-D-glucosamine 6-phosphate (route II): step 2/2.</text>
</comment>
<dbReference type="STRING" id="1648.A2I91_00615"/>
<dbReference type="GO" id="GO:0000902">
    <property type="term" value="P:cell morphogenesis"/>
    <property type="evidence" value="ECO:0007669"/>
    <property type="project" value="UniProtKB-UniRule"/>
</dbReference>
<dbReference type="GO" id="GO:0008360">
    <property type="term" value="P:regulation of cell shape"/>
    <property type="evidence" value="ECO:0007669"/>
    <property type="project" value="UniProtKB-KW"/>
</dbReference>
<keyword evidence="10 18" id="KW-0133">Cell shape</keyword>
<comment type="subcellular location">
    <subcellularLocation>
        <location evidence="1 18">Cytoplasm</location>
    </subcellularLocation>
</comment>
<dbReference type="Pfam" id="PF12804">
    <property type="entry name" value="NTP_transf_3"/>
    <property type="match status" value="1"/>
</dbReference>
<keyword evidence="7 18" id="KW-0479">Metal-binding</keyword>
<sequence>MKYDGFTECNSLKCVKMVAEAVTMKYAIVLAAGKGTRMKSNRNKVMHEILHKPMIGHLVDHLEAVNTDKIVVVTGHQNEQVESYLGDRVEYAFQSEQIGTGDAVLQAQQLHGKEGSTLLVFGDCALIQPETLNHIYEQHEGHDLTVISAQLQNPGTYRRIVRDNQGHIDRIIDYRNLTESEVSITEISLGIYCVNNELLFKYLPEIRDEEVTEEINLIRLVEILKKNGHSIQSLRVSDHQEFLGVNDRMQLNVSNKWLQSRVNAKHLANGVTIMDPQSTYIGTDVKIAEDVTIYPNNHIYGNTTIGTGTTLLPNCWLEDAIVGENSTIDASRIINSEVKDFVTLGPSSHLRMNTVVGSHARVGNYVEFKNTQFGEHSNCAHLTYLGDAIIGNKVNIGCGVVTVNYDGKKKYKTEVRDGAFVGSNANLIAPITIGENAVVAAGSTVNGDVADGEMAIARPRQENKPGYGAKYKNKEGK</sequence>
<keyword evidence="8 18" id="KW-0677">Repeat</keyword>
<evidence type="ECO:0000256" key="13">
    <source>
        <dbReference type="ARBA" id="ARBA00023315"/>
    </source>
</evidence>
<comment type="catalytic activity">
    <reaction evidence="15 18">
        <text>alpha-D-glucosamine 1-phosphate + acetyl-CoA = N-acetyl-alpha-D-glucosamine 1-phosphate + CoA + H(+)</text>
        <dbReference type="Rhea" id="RHEA:13725"/>
        <dbReference type="ChEBI" id="CHEBI:15378"/>
        <dbReference type="ChEBI" id="CHEBI:57287"/>
        <dbReference type="ChEBI" id="CHEBI:57288"/>
        <dbReference type="ChEBI" id="CHEBI:57776"/>
        <dbReference type="ChEBI" id="CHEBI:58516"/>
        <dbReference type="EC" id="2.3.1.157"/>
    </reaction>
</comment>
<dbReference type="InterPro" id="IPR005882">
    <property type="entry name" value="Bifunctional_GlmU"/>
</dbReference>
<keyword evidence="14 18" id="KW-0961">Cell wall biogenesis/degradation</keyword>
<feature type="active site" description="Proton acceptor" evidence="18">
    <location>
        <position position="381"/>
    </location>
</feature>
<feature type="binding site" evidence="18">
    <location>
        <position position="246"/>
    </location>
    <ligand>
        <name>UDP-N-acetyl-alpha-D-glucosamine</name>
        <dbReference type="ChEBI" id="CHEBI:57705"/>
    </ligand>
</feature>
<dbReference type="AlphaFoldDB" id="E7FWJ9"/>
<dbReference type="InterPro" id="IPR025877">
    <property type="entry name" value="MobA-like_NTP_Trfase"/>
</dbReference>
<comment type="cofactor">
    <cofactor evidence="18">
        <name>Mg(2+)</name>
        <dbReference type="ChEBI" id="CHEBI:18420"/>
    </cofactor>
    <text evidence="18">Binds 1 Mg(2+) ion per subunit.</text>
</comment>
<keyword evidence="13 18" id="KW-0012">Acyltransferase</keyword>
<dbReference type="EMBL" id="ACLK02000002">
    <property type="protein sequence ID" value="EFY08610.1"/>
    <property type="molecule type" value="Genomic_DNA"/>
</dbReference>
<evidence type="ECO:0000256" key="3">
    <source>
        <dbReference type="ARBA" id="ARBA00007947"/>
    </source>
</evidence>
<dbReference type="GO" id="GO:0000287">
    <property type="term" value="F:magnesium ion binding"/>
    <property type="evidence" value="ECO:0007669"/>
    <property type="project" value="UniProtKB-UniRule"/>
</dbReference>
<evidence type="ECO:0000256" key="12">
    <source>
        <dbReference type="ARBA" id="ARBA00023268"/>
    </source>
</evidence>
<dbReference type="GO" id="GO:0009245">
    <property type="term" value="P:lipid A biosynthetic process"/>
    <property type="evidence" value="ECO:0007669"/>
    <property type="project" value="UniProtKB-UniRule"/>
</dbReference>
<keyword evidence="11 18" id="KW-0573">Peptidoglycan synthesis</keyword>
<feature type="region of interest" description="N-acetyltransferase" evidence="18">
    <location>
        <begin position="270"/>
        <end position="477"/>
    </location>
</feature>
<evidence type="ECO:0000256" key="14">
    <source>
        <dbReference type="ARBA" id="ARBA00023316"/>
    </source>
</evidence>
<dbReference type="SUPFAM" id="SSF51161">
    <property type="entry name" value="Trimeric LpxA-like enzymes"/>
    <property type="match status" value="1"/>
</dbReference>
<dbReference type="EC" id="2.7.7.23" evidence="18"/>
<comment type="similarity">
    <text evidence="2 18">In the C-terminal section; belongs to the transferase hexapeptide repeat family.</text>
</comment>